<dbReference type="GO" id="GO:0005507">
    <property type="term" value="F:copper ion binding"/>
    <property type="evidence" value="ECO:0007669"/>
    <property type="project" value="InterPro"/>
</dbReference>
<feature type="signal peptide" evidence="6">
    <location>
        <begin position="1"/>
        <end position="23"/>
    </location>
</feature>
<dbReference type="PROSITE" id="PS50836">
    <property type="entry name" value="DOMON"/>
    <property type="match status" value="1"/>
</dbReference>
<dbReference type="Pfam" id="PF03712">
    <property type="entry name" value="Cu2_monoox_C"/>
    <property type="match status" value="1"/>
</dbReference>
<dbReference type="InterPro" id="IPR005018">
    <property type="entry name" value="DOMON_domain"/>
</dbReference>
<dbReference type="InterPro" id="IPR014784">
    <property type="entry name" value="Cu2_ascorb_mOase-like_C"/>
</dbReference>
<evidence type="ECO:0000256" key="2">
    <source>
        <dbReference type="ARBA" id="ARBA00023157"/>
    </source>
</evidence>
<organism evidence="8 9">
    <name type="scientific">Volvox africanus</name>
    <dbReference type="NCBI Taxonomy" id="51714"/>
    <lineage>
        <taxon>Eukaryota</taxon>
        <taxon>Viridiplantae</taxon>
        <taxon>Chlorophyta</taxon>
        <taxon>core chlorophytes</taxon>
        <taxon>Chlorophyceae</taxon>
        <taxon>CS clade</taxon>
        <taxon>Chlamydomonadales</taxon>
        <taxon>Volvocaceae</taxon>
        <taxon>Volvox</taxon>
    </lineage>
</organism>
<accession>A0A8J4BUE5</accession>
<feature type="chain" id="PRO_5035188726" description="DOMON domain-containing protein" evidence="6">
    <location>
        <begin position="24"/>
        <end position="692"/>
    </location>
</feature>
<reference evidence="8" key="1">
    <citation type="journal article" date="2021" name="Proc. Natl. Acad. Sci. U.S.A.">
        <title>Three genomes in the algal genus Volvox reveal the fate of a haploid sex-determining region after a transition to homothallism.</title>
        <authorList>
            <person name="Yamamoto K."/>
            <person name="Hamaji T."/>
            <person name="Kawai-Toyooka H."/>
            <person name="Matsuzaki R."/>
            <person name="Takahashi F."/>
            <person name="Nishimura Y."/>
            <person name="Kawachi M."/>
            <person name="Noguchi H."/>
            <person name="Minakuchi Y."/>
            <person name="Umen J.G."/>
            <person name="Toyoda A."/>
            <person name="Nozaki H."/>
        </authorList>
    </citation>
    <scope>NUCLEOTIDE SEQUENCE</scope>
    <source>
        <strain evidence="8">NIES-3780</strain>
    </source>
</reference>
<evidence type="ECO:0000259" key="7">
    <source>
        <dbReference type="PROSITE" id="PS50836"/>
    </source>
</evidence>
<dbReference type="AlphaFoldDB" id="A0A8J4BUE5"/>
<dbReference type="Gene3D" id="2.60.120.310">
    <property type="entry name" value="Copper type II, ascorbate-dependent monooxygenase, N-terminal domain"/>
    <property type="match status" value="1"/>
</dbReference>
<evidence type="ECO:0000256" key="4">
    <source>
        <dbReference type="SAM" id="MobiDB-lite"/>
    </source>
</evidence>
<dbReference type="SUPFAM" id="SSF49742">
    <property type="entry name" value="PHM/PNGase F"/>
    <property type="match status" value="2"/>
</dbReference>
<dbReference type="EMBL" id="BNCO01000126">
    <property type="protein sequence ID" value="GIL68707.1"/>
    <property type="molecule type" value="Genomic_DNA"/>
</dbReference>
<protein>
    <recommendedName>
        <fullName evidence="7">DOMON domain-containing protein</fullName>
    </recommendedName>
</protein>
<feature type="compositionally biased region" description="Low complexity" evidence="4">
    <location>
        <begin position="550"/>
        <end position="563"/>
    </location>
</feature>
<gene>
    <name evidence="8" type="ORF">Vafri_21959</name>
</gene>
<dbReference type="GO" id="GO:0004500">
    <property type="term" value="F:dopamine beta-monooxygenase activity"/>
    <property type="evidence" value="ECO:0007669"/>
    <property type="project" value="InterPro"/>
</dbReference>
<evidence type="ECO:0000256" key="5">
    <source>
        <dbReference type="SAM" id="Phobius"/>
    </source>
</evidence>
<dbReference type="InterPro" id="IPR024548">
    <property type="entry name" value="Cu2_monoox_C"/>
</dbReference>
<evidence type="ECO:0000256" key="3">
    <source>
        <dbReference type="ARBA" id="ARBA00023180"/>
    </source>
</evidence>
<dbReference type="PANTHER" id="PTHR10157:SF23">
    <property type="entry name" value="MOXD1 HOMOLOG 1"/>
    <property type="match status" value="1"/>
</dbReference>
<dbReference type="Gene3D" id="2.60.120.230">
    <property type="match status" value="1"/>
</dbReference>
<evidence type="ECO:0000256" key="6">
    <source>
        <dbReference type="SAM" id="SignalP"/>
    </source>
</evidence>
<dbReference type="CDD" id="cd09631">
    <property type="entry name" value="DOMON_DOH"/>
    <property type="match status" value="1"/>
</dbReference>
<feature type="compositionally biased region" description="Acidic residues" evidence="4">
    <location>
        <begin position="567"/>
        <end position="586"/>
    </location>
</feature>
<keyword evidence="5" id="KW-1133">Transmembrane helix</keyword>
<dbReference type="InterPro" id="IPR000945">
    <property type="entry name" value="DBH-like"/>
</dbReference>
<feature type="region of interest" description="Disordered" evidence="4">
    <location>
        <begin position="547"/>
        <end position="591"/>
    </location>
</feature>
<evidence type="ECO:0000256" key="1">
    <source>
        <dbReference type="ARBA" id="ARBA00010676"/>
    </source>
</evidence>
<proteinExistence type="inferred from homology"/>
<feature type="domain" description="DOMON" evidence="7">
    <location>
        <begin position="43"/>
        <end position="167"/>
    </location>
</feature>
<dbReference type="Proteomes" id="UP000747399">
    <property type="component" value="Unassembled WGS sequence"/>
</dbReference>
<keyword evidence="3" id="KW-0325">Glycoprotein</keyword>
<keyword evidence="6" id="KW-0732">Signal</keyword>
<dbReference type="InterPro" id="IPR008977">
    <property type="entry name" value="PHM/PNGase_F_dom_sf"/>
</dbReference>
<keyword evidence="2" id="KW-1015">Disulfide bond</keyword>
<feature type="transmembrane region" description="Helical" evidence="5">
    <location>
        <begin position="594"/>
        <end position="616"/>
    </location>
</feature>
<dbReference type="PANTHER" id="PTHR10157">
    <property type="entry name" value="DOPAMINE BETA HYDROXYLASE RELATED"/>
    <property type="match status" value="1"/>
</dbReference>
<name>A0A8J4BUE5_9CHLO</name>
<evidence type="ECO:0000313" key="9">
    <source>
        <dbReference type="Proteomes" id="UP000747399"/>
    </source>
</evidence>
<dbReference type="InterPro" id="IPR000323">
    <property type="entry name" value="Cu2_ascorb_mOase_N"/>
</dbReference>
<keyword evidence="9" id="KW-1185">Reference proteome</keyword>
<comment type="similarity">
    <text evidence="1">Belongs to the copper type II ascorbate-dependent monooxygenase family.</text>
</comment>
<keyword evidence="5" id="KW-0472">Membrane</keyword>
<dbReference type="SMART" id="SM00664">
    <property type="entry name" value="DoH"/>
    <property type="match status" value="1"/>
</dbReference>
<dbReference type="InterPro" id="IPR045266">
    <property type="entry name" value="DOH_DOMON"/>
</dbReference>
<feature type="non-terminal residue" evidence="8">
    <location>
        <position position="1"/>
    </location>
</feature>
<evidence type="ECO:0000313" key="8">
    <source>
        <dbReference type="EMBL" id="GIL68707.1"/>
    </source>
</evidence>
<keyword evidence="5" id="KW-0812">Transmembrane</keyword>
<dbReference type="Pfam" id="PF03351">
    <property type="entry name" value="DOMON"/>
    <property type="match status" value="1"/>
</dbReference>
<comment type="caution">
    <text evidence="8">The sequence shown here is derived from an EMBL/GenBank/DDBJ whole genome shotgun (WGS) entry which is preliminary data.</text>
</comment>
<sequence length="692" mass="75230">MPIHTINWFVALTIVFFSRSCISSQCFKNFSPADYPSCILLSPNVSMHWVVQSGTITWAIDVDGVWDWVGFGISEGGMLGADLAVALHDFAAHRWTAADYWSADFETPQLDTQQDVSLVSISRQIHKDNLQGSTLVAMRRPLVTCDPAGHDRPVLNDTRQTVVFAYGVGSFSYHGPTNRGQAEVTFLPNNSSGASAENVPQSALQTLDIRMPSFSVPTAPTTYQCLNLAVPADAKYHIYASEPIIDNQPLVHHFVVYTCRGSSPPPTPLGQPYDCLKDMECEDFYMGWAPGIQKYEAPADACLAFGNGTSTRYLVLQIHYDNLEGVAGQIDTSGFRLYYSSTLKKYDMGVITLGSYGIDVPPGAPSWSTQPNICPPGCTAQLAAGAGPLGLVLVSSFYHMHQLGRSMVTRHVRDGVELQPLGSRDFFSFDYQSTVNIPAGTRQLLPNDTLITTCTYTGTGRTNTTRFGLASNEEMCFNFLSYYPYNPNITECVEAREGVFATCASRDVLLQIRKANDSNTAVQAAVQAGQIVAVPANFTFRPYQPACARSAPEPASGSSSGNSLTDGDVDDDDDDDEEEEEEEEEEERRHKRNVGGVVAAILLVTVAGAVAIFIVYRTMKKKKQLEEEQHLFDKYNPNSILVPVLGGGVVGSSSDPAGGNVYSKDDGYGGKDTYYSGSKISSISSEMVPGRG</sequence>
<dbReference type="Pfam" id="PF01082">
    <property type="entry name" value="Cu2_monooxygen"/>
    <property type="match status" value="1"/>
</dbReference>
<dbReference type="InterPro" id="IPR036939">
    <property type="entry name" value="Cu2_ascorb_mOase_N_sf"/>
</dbReference>